<dbReference type="Pfam" id="PF03952">
    <property type="entry name" value="Enolase_N"/>
    <property type="match status" value="1"/>
</dbReference>
<dbReference type="GO" id="GO:0004634">
    <property type="term" value="F:phosphopyruvate hydratase activity"/>
    <property type="evidence" value="ECO:0007669"/>
    <property type="project" value="UniProtKB-EC"/>
</dbReference>
<comment type="caution">
    <text evidence="12">The sequence shown here is derived from an EMBL/GenBank/DDBJ whole genome shotgun (WGS) entry which is preliminary data.</text>
</comment>
<organism evidence="12 13">
    <name type="scientific">Polysphondylium violaceum</name>
    <dbReference type="NCBI Taxonomy" id="133409"/>
    <lineage>
        <taxon>Eukaryota</taxon>
        <taxon>Amoebozoa</taxon>
        <taxon>Evosea</taxon>
        <taxon>Eumycetozoa</taxon>
        <taxon>Dictyostelia</taxon>
        <taxon>Dictyosteliales</taxon>
        <taxon>Dictyosteliaceae</taxon>
        <taxon>Polysphondylium</taxon>
    </lineage>
</organism>
<dbReference type="PIRSF" id="PIRSF001400">
    <property type="entry name" value="Enolase"/>
    <property type="match status" value="1"/>
</dbReference>
<dbReference type="NCBIfam" id="TIGR01060">
    <property type="entry name" value="eno"/>
    <property type="match status" value="1"/>
</dbReference>
<dbReference type="FunFam" id="3.20.20.120:FF:000002">
    <property type="entry name" value="Enolase 1"/>
    <property type="match status" value="1"/>
</dbReference>
<evidence type="ECO:0000313" key="12">
    <source>
        <dbReference type="EMBL" id="KAF2076910.1"/>
    </source>
</evidence>
<dbReference type="SFLD" id="SFLDF00002">
    <property type="entry name" value="enolase"/>
    <property type="match status" value="1"/>
</dbReference>
<dbReference type="OrthoDB" id="1739814at2759"/>
<comment type="cofactor">
    <cofactor evidence="9">
        <name>Mg(2+)</name>
        <dbReference type="ChEBI" id="CHEBI:18420"/>
    </cofactor>
    <text evidence="9">Mg(2+) is required for catalysis and for stabilizing the dimer.</text>
</comment>
<dbReference type="InterPro" id="IPR000941">
    <property type="entry name" value="Enolase"/>
</dbReference>
<dbReference type="HAMAP" id="MF_00318">
    <property type="entry name" value="Enolase"/>
    <property type="match status" value="1"/>
</dbReference>
<dbReference type="Pfam" id="PF00113">
    <property type="entry name" value="Enolase_C"/>
    <property type="match status" value="1"/>
</dbReference>
<dbReference type="Gene3D" id="3.30.390.10">
    <property type="entry name" value="Enolase-like, N-terminal domain"/>
    <property type="match status" value="1"/>
</dbReference>
<dbReference type="PANTHER" id="PTHR11902:SF1">
    <property type="entry name" value="ENOLASE"/>
    <property type="match status" value="1"/>
</dbReference>
<evidence type="ECO:0000256" key="9">
    <source>
        <dbReference type="PIRSR" id="PIRSR001400-3"/>
    </source>
</evidence>
<dbReference type="CDD" id="cd03313">
    <property type="entry name" value="enolase"/>
    <property type="match status" value="1"/>
</dbReference>
<evidence type="ECO:0000256" key="5">
    <source>
        <dbReference type="ARBA" id="ARBA00023152"/>
    </source>
</evidence>
<dbReference type="InterPro" id="IPR020811">
    <property type="entry name" value="Enolase_N"/>
</dbReference>
<evidence type="ECO:0000256" key="7">
    <source>
        <dbReference type="PIRSR" id="PIRSR001400-1"/>
    </source>
</evidence>
<evidence type="ECO:0000256" key="3">
    <source>
        <dbReference type="ARBA" id="ARBA00012058"/>
    </source>
</evidence>
<dbReference type="SUPFAM" id="SSF54826">
    <property type="entry name" value="Enolase N-terminal domain-like"/>
    <property type="match status" value="1"/>
</dbReference>
<comment type="pathway">
    <text evidence="1">Carbohydrate degradation; glycolysis; pyruvate from D-glyceraldehyde 3-phosphate: step 4/5.</text>
</comment>
<feature type="binding site" evidence="8">
    <location>
        <position position="166"/>
    </location>
    <ligand>
        <name>substrate</name>
    </ligand>
</feature>
<dbReference type="Proteomes" id="UP000695562">
    <property type="component" value="Unassembled WGS sequence"/>
</dbReference>
<dbReference type="GO" id="GO:0000287">
    <property type="term" value="F:magnesium ion binding"/>
    <property type="evidence" value="ECO:0007669"/>
    <property type="project" value="InterPro"/>
</dbReference>
<evidence type="ECO:0000256" key="4">
    <source>
        <dbReference type="ARBA" id="ARBA00022842"/>
    </source>
</evidence>
<feature type="binding site" evidence="9">
    <location>
        <position position="319"/>
    </location>
    <ligand>
        <name>Mg(2+)</name>
        <dbReference type="ChEBI" id="CHEBI:18420"/>
    </ligand>
</feature>
<protein>
    <recommendedName>
        <fullName evidence="3">phosphopyruvate hydratase</fullName>
        <ecNumber evidence="3">4.2.1.11</ecNumber>
    </recommendedName>
</protein>
<reference evidence="12" key="1">
    <citation type="submission" date="2020-01" db="EMBL/GenBank/DDBJ databases">
        <title>Development of genomics and gene disruption for Polysphondylium violaceum indicates a role for the polyketide synthase stlB in stalk morphogenesis.</title>
        <authorList>
            <person name="Narita B."/>
            <person name="Kawabe Y."/>
            <person name="Kin K."/>
            <person name="Saito T."/>
            <person name="Gibbs R."/>
            <person name="Kuspa A."/>
            <person name="Muzny D."/>
            <person name="Queller D."/>
            <person name="Richards S."/>
            <person name="Strassman J."/>
            <person name="Sucgang R."/>
            <person name="Worley K."/>
            <person name="Schaap P."/>
        </authorList>
    </citation>
    <scope>NUCLEOTIDE SEQUENCE</scope>
    <source>
        <strain evidence="12">QSvi11</strain>
    </source>
</reference>
<keyword evidence="6" id="KW-0456">Lyase</keyword>
<dbReference type="SMART" id="SM01193">
    <property type="entry name" value="Enolase_N"/>
    <property type="match status" value="1"/>
</dbReference>
<gene>
    <name evidence="12" type="ORF">CYY_001813</name>
</gene>
<proteinExistence type="inferred from homology"/>
<evidence type="ECO:0000313" key="13">
    <source>
        <dbReference type="Proteomes" id="UP000695562"/>
    </source>
</evidence>
<feature type="binding site" evidence="8">
    <location>
        <position position="157"/>
    </location>
    <ligand>
        <name>substrate</name>
    </ligand>
</feature>
<keyword evidence="13" id="KW-1185">Reference proteome</keyword>
<dbReference type="PRINTS" id="PR00148">
    <property type="entry name" value="ENOLASE"/>
</dbReference>
<evidence type="ECO:0000256" key="8">
    <source>
        <dbReference type="PIRSR" id="PIRSR001400-2"/>
    </source>
</evidence>
<feature type="binding site" evidence="8">
    <location>
        <position position="294"/>
    </location>
    <ligand>
        <name>substrate</name>
    </ligand>
</feature>
<dbReference type="GO" id="GO:0000015">
    <property type="term" value="C:phosphopyruvate hydratase complex"/>
    <property type="evidence" value="ECO:0007669"/>
    <property type="project" value="InterPro"/>
</dbReference>
<feature type="active site" description="Proton acceptor" evidence="7">
    <location>
        <position position="344"/>
    </location>
</feature>
<dbReference type="EMBL" id="AJWJ01000045">
    <property type="protein sequence ID" value="KAF2076910.1"/>
    <property type="molecule type" value="Genomic_DNA"/>
</dbReference>
<dbReference type="Gene3D" id="3.20.20.120">
    <property type="entry name" value="Enolase-like C-terminal domain"/>
    <property type="match status" value="1"/>
</dbReference>
<feature type="binding site" evidence="9">
    <location>
        <position position="294"/>
    </location>
    <ligand>
        <name>Mg(2+)</name>
        <dbReference type="ChEBI" id="CHEBI:18420"/>
    </ligand>
</feature>
<name>A0A8J4Q0H5_9MYCE</name>
<evidence type="ECO:0000256" key="6">
    <source>
        <dbReference type="ARBA" id="ARBA00023239"/>
    </source>
</evidence>
<accession>A0A8J4Q0H5</accession>
<dbReference type="UniPathway" id="UPA00109">
    <property type="reaction ID" value="UER00187"/>
</dbReference>
<dbReference type="GO" id="GO:0006096">
    <property type="term" value="P:glycolytic process"/>
    <property type="evidence" value="ECO:0007669"/>
    <property type="project" value="UniProtKB-UniPathway"/>
</dbReference>
<dbReference type="SFLD" id="SFLDG00178">
    <property type="entry name" value="enolase"/>
    <property type="match status" value="1"/>
</dbReference>
<dbReference type="AlphaFoldDB" id="A0A8J4Q0H5"/>
<keyword evidence="9" id="KW-0479">Metal-binding</keyword>
<dbReference type="PANTHER" id="PTHR11902">
    <property type="entry name" value="ENOLASE"/>
    <property type="match status" value="1"/>
</dbReference>
<dbReference type="EC" id="4.2.1.11" evidence="3"/>
<feature type="domain" description="Enolase N-terminal" evidence="11">
    <location>
        <begin position="3"/>
        <end position="132"/>
    </location>
</feature>
<evidence type="ECO:0000256" key="2">
    <source>
        <dbReference type="ARBA" id="ARBA00009604"/>
    </source>
</evidence>
<feature type="binding site" evidence="8">
    <location>
        <begin position="371"/>
        <end position="374"/>
    </location>
    <ligand>
        <name>substrate</name>
    </ligand>
</feature>
<sequence length="435" mass="47482">MSIINISAIEILDSRGNPTIEVELDTTDGCYKAAVPSGASTGIHEAYELRDGDKSRYGGKGVLKAIDNIHRFIAPALKGRSVSDQAAIDKIMITLDGTANKSKLGANAILGVSMAICRAGAEYRKEPLYKYIAELAGNHDNIRLPVPSFNIINGGVHAGNPLPIQEFMIFPLGAPTYSDALRYGAETYHCLKDVIKEKYGLEATNVGDEGGFAPPINTPQEALDLIVCAIDRAGHTGKVKIGIDSAASEFYDKSSNRYDFGFKTPDKGKRLMDGQELGNLYTALAKEYPIVFFEDPFDENDWDSFSKFTAKENIQIIGDDLLCTNVERIKEAQQKKACNSLLLKINQIGTITEALEAANLAKKGGWACLVSHRSGEVEDSFIADLVVGIGAGQIKSGAPCRTERTIKYNQLLRIEKELNQRTEKAIFTGNKFNKF</sequence>
<comment type="similarity">
    <text evidence="2">Belongs to the enolase family.</text>
</comment>
<dbReference type="PROSITE" id="PS00164">
    <property type="entry name" value="ENOLASE"/>
    <property type="match status" value="1"/>
</dbReference>
<feature type="active site" description="Proton donor" evidence="7">
    <location>
        <position position="209"/>
    </location>
</feature>
<dbReference type="InterPro" id="IPR020809">
    <property type="entry name" value="Enolase_CS"/>
</dbReference>
<dbReference type="InterPro" id="IPR029017">
    <property type="entry name" value="Enolase-like_N"/>
</dbReference>
<dbReference type="SMART" id="SM01192">
    <property type="entry name" value="Enolase_C"/>
    <property type="match status" value="1"/>
</dbReference>
<dbReference type="SUPFAM" id="SSF51604">
    <property type="entry name" value="Enolase C-terminal domain-like"/>
    <property type="match status" value="1"/>
</dbReference>
<dbReference type="SFLD" id="SFLDS00001">
    <property type="entry name" value="Enolase"/>
    <property type="match status" value="1"/>
</dbReference>
<evidence type="ECO:0000259" key="10">
    <source>
        <dbReference type="SMART" id="SM01192"/>
    </source>
</evidence>
<dbReference type="InterPro" id="IPR020810">
    <property type="entry name" value="Enolase_C"/>
</dbReference>
<feature type="binding site" evidence="8">
    <location>
        <position position="319"/>
    </location>
    <ligand>
        <name>substrate</name>
    </ligand>
</feature>
<evidence type="ECO:0000259" key="11">
    <source>
        <dbReference type="SMART" id="SM01193"/>
    </source>
</evidence>
<feature type="binding site" evidence="8">
    <location>
        <position position="395"/>
    </location>
    <ligand>
        <name>substrate</name>
    </ligand>
</feature>
<keyword evidence="4 9" id="KW-0460">Magnesium</keyword>
<dbReference type="FunFam" id="3.30.390.10:FF:000001">
    <property type="entry name" value="Enolase"/>
    <property type="match status" value="1"/>
</dbReference>
<feature type="domain" description="Enolase C-terminal TIM barrel" evidence="10">
    <location>
        <begin position="141"/>
        <end position="435"/>
    </location>
</feature>
<dbReference type="InterPro" id="IPR036849">
    <property type="entry name" value="Enolase-like_C_sf"/>
</dbReference>
<feature type="binding site" evidence="9">
    <location>
        <position position="244"/>
    </location>
    <ligand>
        <name>Mg(2+)</name>
        <dbReference type="ChEBI" id="CHEBI:18420"/>
    </ligand>
</feature>
<keyword evidence="5" id="KW-0324">Glycolysis</keyword>
<evidence type="ECO:0000256" key="1">
    <source>
        <dbReference type="ARBA" id="ARBA00005031"/>
    </source>
</evidence>